<feature type="transmembrane region" description="Helical" evidence="7">
    <location>
        <begin position="699"/>
        <end position="718"/>
    </location>
</feature>
<keyword evidence="2" id="KW-1003">Cell membrane</keyword>
<comment type="subcellular location">
    <subcellularLocation>
        <location evidence="1">Cell membrane</location>
        <topology evidence="1">Multi-pass membrane protein</topology>
    </subcellularLocation>
</comment>
<feature type="transmembrane region" description="Helical" evidence="7">
    <location>
        <begin position="315"/>
        <end position="337"/>
    </location>
</feature>
<feature type="transmembrane region" description="Helical" evidence="7">
    <location>
        <begin position="787"/>
        <end position="806"/>
    </location>
</feature>
<evidence type="ECO:0000256" key="4">
    <source>
        <dbReference type="ARBA" id="ARBA00022989"/>
    </source>
</evidence>
<dbReference type="eggNOG" id="COG0577">
    <property type="taxonomic scope" value="Bacteria"/>
</dbReference>
<gene>
    <name evidence="10" type="ORF">PDUR_00525</name>
</gene>
<dbReference type="InterPro" id="IPR003838">
    <property type="entry name" value="ABC3_permease_C"/>
</dbReference>
<keyword evidence="4 7" id="KW-1133">Transmembrane helix</keyword>
<proteinExistence type="inferred from homology"/>
<evidence type="ECO:0000256" key="6">
    <source>
        <dbReference type="ARBA" id="ARBA00038076"/>
    </source>
</evidence>
<sequence length="825" mass="88793">MNHYLGASLRSLRRQKTLTLLTVAAIALSVALVAVLVALGDALDRARIDQAESLAGSFHVEFKNIKPADANALMKDKDVQKLGVGQILGNARIPGENFTLNLERFDKNSFALLGVKLLQGRLPESSSEILLDEQTADKLGIDFAAGKPVTLSLEASRLAADGSLRNKKVQDTVYTLVGIMRNHPATVAGRYGMGFTGLDSSSPEETVNVFVRFQDGVNPQAAAGMWREQLKLQEWQTNDNDMLLSAMGYQGDDNGSGGDLTRASLLIGGLVLLAACLVIYNIFQVSIVQRTRQFGMLRAVGAAPSQVRRSVLSEALLLCTAGIPAGLLIGILSSGAVTRAVAANINPDTLGVESAAQTIDVLQNHLRFPWTAAVLAAAVGLAATLVSVWMPARAASRVPPVIALSGFNGESVVKIRRRARTRAIGRFFLWETARLNLKRNRRRTVVTVVSLAMSATMFVALQSFVLSFNTTDMLTENMDSAFSLSAESPIAVKDIASIRSMPGVERVRTARVYKPPYDLKAHKAANIQNKAESSAWLLAHTFEAIGYDDETLRLLLARAGVQSPSLQEMRKQSLALVWNNDVNQRFDPNWKPPEPGTRVSFGNAAVDIAGVSDIIGIHRYFTPLGTTLLMHEDQVKAISPESGITYADVFVKSGMTPGQREALEKLLASIKKDTPGSTLTSLEEAKTEVEQSLAGIRSIGYGLIALITIIGALGIINTTLTGLHTRRVEFGTLQAIGMSGVQMSVMIVLESLHYGFRALLIGLPAGIGLSAFIMTVTRGIEYWSPPVVESLLAALCALALCLLSALPPLARMRRTSIVQSISDVD</sequence>
<dbReference type="GO" id="GO:0022857">
    <property type="term" value="F:transmembrane transporter activity"/>
    <property type="evidence" value="ECO:0007669"/>
    <property type="project" value="TreeGrafter"/>
</dbReference>
<keyword evidence="5 7" id="KW-0472">Membrane</keyword>
<dbReference type="GO" id="GO:0005886">
    <property type="term" value="C:plasma membrane"/>
    <property type="evidence" value="ECO:0007669"/>
    <property type="project" value="UniProtKB-SubCell"/>
</dbReference>
<dbReference type="Proteomes" id="UP000029409">
    <property type="component" value="Chromosome"/>
</dbReference>
<dbReference type="PANTHER" id="PTHR30572">
    <property type="entry name" value="MEMBRANE COMPONENT OF TRANSPORTER-RELATED"/>
    <property type="match status" value="1"/>
</dbReference>
<feature type="domain" description="ABC3 transporter permease C-terminal" evidence="8">
    <location>
        <begin position="266"/>
        <end position="400"/>
    </location>
</feature>
<dbReference type="OrthoDB" id="9793166at2"/>
<dbReference type="PANTHER" id="PTHR30572:SF4">
    <property type="entry name" value="ABC TRANSPORTER PERMEASE YTRF"/>
    <property type="match status" value="1"/>
</dbReference>
<feature type="transmembrane region" description="Helical" evidence="7">
    <location>
        <begin position="444"/>
        <end position="468"/>
    </location>
</feature>
<accession>A0A089INL6</accession>
<feature type="transmembrane region" description="Helical" evidence="7">
    <location>
        <begin position="370"/>
        <end position="390"/>
    </location>
</feature>
<feature type="transmembrane region" description="Helical" evidence="7">
    <location>
        <begin position="755"/>
        <end position="775"/>
    </location>
</feature>
<evidence type="ECO:0000256" key="7">
    <source>
        <dbReference type="SAM" id="Phobius"/>
    </source>
</evidence>
<evidence type="ECO:0000256" key="2">
    <source>
        <dbReference type="ARBA" id="ARBA00022475"/>
    </source>
</evidence>
<comment type="similarity">
    <text evidence="6">Belongs to the ABC-4 integral membrane protein family.</text>
</comment>
<organism evidence="10 11">
    <name type="scientific">Paenibacillus durus</name>
    <name type="common">Paenibacillus azotofixans</name>
    <dbReference type="NCBI Taxonomy" id="44251"/>
    <lineage>
        <taxon>Bacteria</taxon>
        <taxon>Bacillati</taxon>
        <taxon>Bacillota</taxon>
        <taxon>Bacilli</taxon>
        <taxon>Bacillales</taxon>
        <taxon>Paenibacillaceae</taxon>
        <taxon>Paenibacillus</taxon>
    </lineage>
</organism>
<keyword evidence="11" id="KW-1185">Reference proteome</keyword>
<name>A0A089INL6_PAEDU</name>
<evidence type="ECO:0008006" key="12">
    <source>
        <dbReference type="Google" id="ProtNLM"/>
    </source>
</evidence>
<dbReference type="RefSeq" id="WP_042204617.1">
    <property type="nucleotide sequence ID" value="NZ_CP009288.1"/>
</dbReference>
<dbReference type="AlphaFoldDB" id="A0A089INL6"/>
<evidence type="ECO:0000313" key="10">
    <source>
        <dbReference type="EMBL" id="AIQ10689.1"/>
    </source>
</evidence>
<feature type="domain" description="MacB-like periplasmic core" evidence="9">
    <location>
        <begin position="19"/>
        <end position="223"/>
    </location>
</feature>
<evidence type="ECO:0000256" key="1">
    <source>
        <dbReference type="ARBA" id="ARBA00004651"/>
    </source>
</evidence>
<dbReference type="Pfam" id="PF12704">
    <property type="entry name" value="MacB_PCD"/>
    <property type="match status" value="1"/>
</dbReference>
<dbReference type="Pfam" id="PF02687">
    <property type="entry name" value="FtsX"/>
    <property type="match status" value="2"/>
</dbReference>
<feature type="domain" description="ABC3 transporter permease C-terminal" evidence="8">
    <location>
        <begin position="703"/>
        <end position="816"/>
    </location>
</feature>
<evidence type="ECO:0000256" key="5">
    <source>
        <dbReference type="ARBA" id="ARBA00023136"/>
    </source>
</evidence>
<feature type="transmembrane region" description="Helical" evidence="7">
    <location>
        <begin position="263"/>
        <end position="283"/>
    </location>
</feature>
<evidence type="ECO:0000313" key="11">
    <source>
        <dbReference type="Proteomes" id="UP000029409"/>
    </source>
</evidence>
<dbReference type="EMBL" id="CP009288">
    <property type="protein sequence ID" value="AIQ10689.1"/>
    <property type="molecule type" value="Genomic_DNA"/>
</dbReference>
<reference evidence="10 11" key="1">
    <citation type="submission" date="2014-08" db="EMBL/GenBank/DDBJ databases">
        <title>Comparative genomics of the Paenibacillus odorifer group.</title>
        <authorList>
            <person name="den Bakker H.C."/>
            <person name="Tsai Y.-C."/>
            <person name="Martin N."/>
            <person name="Korlach J."/>
            <person name="Wiedmann M."/>
        </authorList>
    </citation>
    <scope>NUCLEOTIDE SEQUENCE [LARGE SCALE GENOMIC DNA]</scope>
    <source>
        <strain evidence="10 11">DSM 1735</strain>
    </source>
</reference>
<dbReference type="KEGG" id="pdu:PDUR_00525"/>
<protein>
    <recommendedName>
        <fullName evidence="12">ABC3 transporter permease protein domain-containing protein</fullName>
    </recommendedName>
</protein>
<dbReference type="InterPro" id="IPR050250">
    <property type="entry name" value="Macrolide_Exporter_MacB"/>
</dbReference>
<evidence type="ECO:0000259" key="9">
    <source>
        <dbReference type="Pfam" id="PF12704"/>
    </source>
</evidence>
<evidence type="ECO:0000256" key="3">
    <source>
        <dbReference type="ARBA" id="ARBA00022692"/>
    </source>
</evidence>
<evidence type="ECO:0000259" key="8">
    <source>
        <dbReference type="Pfam" id="PF02687"/>
    </source>
</evidence>
<dbReference type="InterPro" id="IPR025857">
    <property type="entry name" value="MacB_PCD"/>
</dbReference>
<keyword evidence="3 7" id="KW-0812">Transmembrane</keyword>
<dbReference type="STRING" id="44251.PDUR_00525"/>